<accession>A0ABY0H401</accession>
<sequence>MVSHALDGPTISNITSKEKEITGEARPVKGGPTAQAQKHTGEAITDATVSAIAGGERAITHEDARRADGPTAFVESLASGQEAPATTTQHTGKLDDSTISAIAEAEKRITGQDDLVEGGPTAQAQEHAGEPINRASLHDITEGEKTITHEVSAVKGGPTAITQGELNLGRSMQALYLGEDDLKAATIGPLALHPAMGVACMATSRMLASSEQLTRWQ</sequence>
<evidence type="ECO:0000256" key="1">
    <source>
        <dbReference type="SAM" id="MobiDB-lite"/>
    </source>
</evidence>
<keyword evidence="3" id="KW-1185">Reference proteome</keyword>
<evidence type="ECO:0000313" key="2">
    <source>
        <dbReference type="EMBL" id="RYO84247.1"/>
    </source>
</evidence>
<evidence type="ECO:0008006" key="4">
    <source>
        <dbReference type="Google" id="ProtNLM"/>
    </source>
</evidence>
<comment type="caution">
    <text evidence="2">The sequence shown here is derived from an EMBL/GenBank/DDBJ whole genome shotgun (WGS) entry which is preliminary data.</text>
</comment>
<organism evidence="2 3">
    <name type="scientific">Monosporascus cannonballus</name>
    <dbReference type="NCBI Taxonomy" id="155416"/>
    <lineage>
        <taxon>Eukaryota</taxon>
        <taxon>Fungi</taxon>
        <taxon>Dikarya</taxon>
        <taxon>Ascomycota</taxon>
        <taxon>Pezizomycotina</taxon>
        <taxon>Sordariomycetes</taxon>
        <taxon>Xylariomycetidae</taxon>
        <taxon>Xylariales</taxon>
        <taxon>Xylariales incertae sedis</taxon>
        <taxon>Monosporascus</taxon>
    </lineage>
</organism>
<protein>
    <recommendedName>
        <fullName evidence="4">SMP domain-containing protein</fullName>
    </recommendedName>
</protein>
<feature type="compositionally biased region" description="Basic and acidic residues" evidence="1">
    <location>
        <begin position="16"/>
        <end position="27"/>
    </location>
</feature>
<evidence type="ECO:0000313" key="3">
    <source>
        <dbReference type="Proteomes" id="UP000294003"/>
    </source>
</evidence>
<reference evidence="2 3" key="1">
    <citation type="submission" date="2018-06" db="EMBL/GenBank/DDBJ databases">
        <title>Complete Genomes of Monosporascus.</title>
        <authorList>
            <person name="Robinson A.J."/>
            <person name="Natvig D.O."/>
        </authorList>
    </citation>
    <scope>NUCLEOTIDE SEQUENCE [LARGE SCALE GENOMIC DNA]</scope>
    <source>
        <strain evidence="2 3">CBS 609.92</strain>
    </source>
</reference>
<gene>
    <name evidence="2" type="ORF">DL762_005754</name>
</gene>
<dbReference type="EMBL" id="QJNS01000167">
    <property type="protein sequence ID" value="RYO84247.1"/>
    <property type="molecule type" value="Genomic_DNA"/>
</dbReference>
<dbReference type="Proteomes" id="UP000294003">
    <property type="component" value="Unassembled WGS sequence"/>
</dbReference>
<proteinExistence type="predicted"/>
<feature type="region of interest" description="Disordered" evidence="1">
    <location>
        <begin position="1"/>
        <end position="41"/>
    </location>
</feature>
<name>A0ABY0H401_9PEZI</name>